<sequence length="278" mass="30281">MALPASLHAGIWIGLPMLASIVLSFTQYDVISAPRFIGLANFEDLFTDPVFMTSLKNTAVYAFFTVPVSMAIALVLAVMLNQGIRGQMLYRTAIFIPQVTATVAIALVWLWIYNPRGGLANQLLGFFGIGQVSWLTDTAWSLPSIIAVGVWQGIGLKMLIYLAALQGLPKDVFEAASIDGATAVQKFMQITVPMLKPATFFVLVTSIIGAFQAFDQVYILTQGGPANSTTLITYEIYKSAFQQFRMGLACAQSLVLFIFLIVLTLINRRLMGGSNDDS</sequence>
<feature type="transmembrane region" description="Helical" evidence="7">
    <location>
        <begin position="7"/>
        <end position="26"/>
    </location>
</feature>
<protein>
    <submittedName>
        <fullName evidence="9">ABC transporter permease subunit</fullName>
    </submittedName>
</protein>
<dbReference type="SUPFAM" id="SSF161098">
    <property type="entry name" value="MetI-like"/>
    <property type="match status" value="1"/>
</dbReference>
<keyword evidence="5 7" id="KW-1133">Transmembrane helix</keyword>
<dbReference type="GO" id="GO:0055085">
    <property type="term" value="P:transmembrane transport"/>
    <property type="evidence" value="ECO:0007669"/>
    <property type="project" value="InterPro"/>
</dbReference>
<feature type="transmembrane region" description="Helical" evidence="7">
    <location>
        <begin position="92"/>
        <end position="112"/>
    </location>
</feature>
<dbReference type="AlphaFoldDB" id="A0A6P1NIY9"/>
<dbReference type="InterPro" id="IPR035906">
    <property type="entry name" value="MetI-like_sf"/>
</dbReference>
<dbReference type="PANTHER" id="PTHR30193">
    <property type="entry name" value="ABC TRANSPORTER PERMEASE PROTEIN"/>
    <property type="match status" value="1"/>
</dbReference>
<comment type="subcellular location">
    <subcellularLocation>
        <location evidence="1 7">Cell membrane</location>
        <topology evidence="1 7">Multi-pass membrane protein</topology>
    </subcellularLocation>
</comment>
<evidence type="ECO:0000256" key="3">
    <source>
        <dbReference type="ARBA" id="ARBA00022475"/>
    </source>
</evidence>
<dbReference type="InterPro" id="IPR000515">
    <property type="entry name" value="MetI-like"/>
</dbReference>
<evidence type="ECO:0000256" key="2">
    <source>
        <dbReference type="ARBA" id="ARBA00022448"/>
    </source>
</evidence>
<dbReference type="Proteomes" id="UP000464186">
    <property type="component" value="Chromosome"/>
</dbReference>
<feature type="transmembrane region" description="Helical" evidence="7">
    <location>
        <begin position="246"/>
        <end position="266"/>
    </location>
</feature>
<keyword evidence="3" id="KW-1003">Cell membrane</keyword>
<dbReference type="PANTHER" id="PTHR30193:SF41">
    <property type="entry name" value="DIACETYLCHITOBIOSE UPTAKE SYSTEM PERMEASE PROTEIN NGCF"/>
    <property type="match status" value="1"/>
</dbReference>
<keyword evidence="10" id="KW-1185">Reference proteome</keyword>
<dbReference type="Gene3D" id="1.10.3720.10">
    <property type="entry name" value="MetI-like"/>
    <property type="match status" value="1"/>
</dbReference>
<keyword evidence="6 7" id="KW-0472">Membrane</keyword>
<comment type="similarity">
    <text evidence="7">Belongs to the binding-protein-dependent transport system permease family.</text>
</comment>
<evidence type="ECO:0000256" key="6">
    <source>
        <dbReference type="ARBA" id="ARBA00023136"/>
    </source>
</evidence>
<feature type="transmembrane region" description="Helical" evidence="7">
    <location>
        <begin position="195"/>
        <end position="214"/>
    </location>
</feature>
<feature type="domain" description="ABC transmembrane type-1" evidence="8">
    <location>
        <begin position="55"/>
        <end position="267"/>
    </location>
</feature>
<dbReference type="PROSITE" id="PS50928">
    <property type="entry name" value="ABC_TM1"/>
    <property type="match status" value="1"/>
</dbReference>
<evidence type="ECO:0000256" key="1">
    <source>
        <dbReference type="ARBA" id="ARBA00004651"/>
    </source>
</evidence>
<evidence type="ECO:0000313" key="10">
    <source>
        <dbReference type="Proteomes" id="UP000464186"/>
    </source>
</evidence>
<gene>
    <name evidence="9" type="ORF">GU243_13600</name>
</gene>
<dbReference type="KEGG" id="psey:GU243_13600"/>
<dbReference type="EMBL" id="CP047898">
    <property type="protein sequence ID" value="QHK20595.1"/>
    <property type="molecule type" value="Genomic_DNA"/>
</dbReference>
<keyword evidence="2 7" id="KW-0813">Transport</keyword>
<name>A0A6P1NIY9_9MICC</name>
<dbReference type="GO" id="GO:0005886">
    <property type="term" value="C:plasma membrane"/>
    <property type="evidence" value="ECO:0007669"/>
    <property type="project" value="UniProtKB-SubCell"/>
</dbReference>
<dbReference type="Pfam" id="PF00528">
    <property type="entry name" value="BPD_transp_1"/>
    <property type="match status" value="1"/>
</dbReference>
<evidence type="ECO:0000313" key="9">
    <source>
        <dbReference type="EMBL" id="QHK20595.1"/>
    </source>
</evidence>
<evidence type="ECO:0000256" key="5">
    <source>
        <dbReference type="ARBA" id="ARBA00022989"/>
    </source>
</evidence>
<dbReference type="CDD" id="cd06261">
    <property type="entry name" value="TM_PBP2"/>
    <property type="match status" value="1"/>
</dbReference>
<accession>A0A6P1NIY9</accession>
<feature type="transmembrane region" description="Helical" evidence="7">
    <location>
        <begin position="59"/>
        <end position="80"/>
    </location>
</feature>
<reference evidence="9 10" key="1">
    <citation type="submission" date="2020-01" db="EMBL/GenBank/DDBJ databases">
        <title>Pseudarthrobacter psychrotolerans sp. nov., isolated from antarctic soil.</title>
        <authorList>
            <person name="Shin Y."/>
            <person name="Park W."/>
        </authorList>
    </citation>
    <scope>NUCLEOTIDE SEQUENCE [LARGE SCALE GENOMIC DNA]</scope>
    <source>
        <strain evidence="9 10">YJ56</strain>
    </source>
</reference>
<evidence type="ECO:0000259" key="8">
    <source>
        <dbReference type="PROSITE" id="PS50928"/>
    </source>
</evidence>
<dbReference type="InterPro" id="IPR051393">
    <property type="entry name" value="ABC_transporter_permease"/>
</dbReference>
<organism evidence="9 10">
    <name type="scientific">Pseudarthrobacter psychrotolerans</name>
    <dbReference type="NCBI Taxonomy" id="2697569"/>
    <lineage>
        <taxon>Bacteria</taxon>
        <taxon>Bacillati</taxon>
        <taxon>Actinomycetota</taxon>
        <taxon>Actinomycetes</taxon>
        <taxon>Micrococcales</taxon>
        <taxon>Micrococcaceae</taxon>
        <taxon>Pseudarthrobacter</taxon>
    </lineage>
</organism>
<evidence type="ECO:0000256" key="4">
    <source>
        <dbReference type="ARBA" id="ARBA00022692"/>
    </source>
</evidence>
<evidence type="ECO:0000256" key="7">
    <source>
        <dbReference type="RuleBase" id="RU363032"/>
    </source>
</evidence>
<keyword evidence="4 7" id="KW-0812">Transmembrane</keyword>
<proteinExistence type="inferred from homology"/>